<gene>
    <name evidence="3" type="primary">ygiW</name>
    <name evidence="3" type="ORF">EcWSU1_03805</name>
</gene>
<dbReference type="PANTHER" id="PTHR36571:SF1">
    <property type="entry name" value="PROTEIN YGIW"/>
    <property type="match status" value="1"/>
</dbReference>
<dbReference type="SUPFAM" id="SSF101756">
    <property type="entry name" value="Hypothetical protein YgiW"/>
    <property type="match status" value="1"/>
</dbReference>
<reference evidence="3 4" key="1">
    <citation type="journal article" date="2011" name="Stand. Genomic Sci.">
        <title>Complete genome of the onion pathogen Enterobacter cloacae EcWSU1.</title>
        <authorList>
            <person name="Humann J.L."/>
            <person name="Wildung M."/>
            <person name="Cheng C.H."/>
            <person name="Lee T."/>
            <person name="Stewart J.E."/>
            <person name="Drew J.C."/>
            <person name="Triplett E.W."/>
            <person name="Main D."/>
            <person name="Schroeder B.K."/>
        </authorList>
    </citation>
    <scope>NUCLEOTIDE SEQUENCE [LARGE SCALE GENOMIC DNA]</scope>
    <source>
        <strain evidence="3 4">EcWSU1</strain>
    </source>
</reference>
<feature type="chain" id="PRO_5003510673" evidence="2">
    <location>
        <begin position="40"/>
        <end position="152"/>
    </location>
</feature>
<dbReference type="HOGENOM" id="CLU_118907_1_0_6"/>
<dbReference type="EMBL" id="CP002886">
    <property type="protein sequence ID" value="AEW75233.1"/>
    <property type="molecule type" value="Genomic_DNA"/>
</dbReference>
<dbReference type="NCBIfam" id="NF033674">
    <property type="entry name" value="stress_OB_fold"/>
    <property type="match status" value="1"/>
</dbReference>
<keyword evidence="1 2" id="KW-0732">Signal</keyword>
<dbReference type="Gene3D" id="2.40.50.200">
    <property type="entry name" value="Bacterial OB-fold"/>
    <property type="match status" value="1"/>
</dbReference>
<dbReference type="InterPro" id="IPR005220">
    <property type="entry name" value="CarO-like"/>
</dbReference>
<name>G8LEJ1_9ENTR</name>
<evidence type="ECO:0000256" key="1">
    <source>
        <dbReference type="ARBA" id="ARBA00022729"/>
    </source>
</evidence>
<dbReference type="AlphaFoldDB" id="G8LEJ1"/>
<dbReference type="InterPro" id="IPR016052">
    <property type="entry name" value="YgiW/YdeI"/>
</dbReference>
<dbReference type="KEGG" id="eec:EcWSU1_03805"/>
<dbReference type="eggNOG" id="COG3111">
    <property type="taxonomic scope" value="Bacteria"/>
</dbReference>
<evidence type="ECO:0000256" key="2">
    <source>
        <dbReference type="SAM" id="SignalP"/>
    </source>
</evidence>
<dbReference type="Proteomes" id="UP000007838">
    <property type="component" value="Chromosome"/>
</dbReference>
<dbReference type="InterPro" id="IPR036700">
    <property type="entry name" value="BOBF_sf"/>
</dbReference>
<sequence length="152" mass="17042">MLRFTLLNGLRNHIKGRVNMKKFAAIAAIMMMTTAPVFAAQGGFNGPSAAQTQAQTQAGGFVDNDANLTTAVKVKDMKDDSWVKLRGNITQRLSDDRYTFRDETGTVNVEIDHKRWNGVTVTPQDKVEIQGKVDKEWNDFEIDVKQVIKLNK</sequence>
<organism evidence="3 4">
    <name type="scientific">Enterobacter ludwigii</name>
    <dbReference type="NCBI Taxonomy" id="299767"/>
    <lineage>
        <taxon>Bacteria</taxon>
        <taxon>Pseudomonadati</taxon>
        <taxon>Pseudomonadota</taxon>
        <taxon>Gammaproteobacteria</taxon>
        <taxon>Enterobacterales</taxon>
        <taxon>Enterobacteriaceae</taxon>
        <taxon>Enterobacter</taxon>
        <taxon>Enterobacter cloacae complex</taxon>
    </lineage>
</organism>
<accession>G8LEJ1</accession>
<protein>
    <submittedName>
        <fullName evidence="3">YgiW</fullName>
    </submittedName>
</protein>
<dbReference type="NCBIfam" id="TIGR00156">
    <property type="entry name" value="YgiW/YdeI family stress tolerance OB fold protein"/>
    <property type="match status" value="1"/>
</dbReference>
<dbReference type="Pfam" id="PF04076">
    <property type="entry name" value="BOF"/>
    <property type="match status" value="1"/>
</dbReference>
<evidence type="ECO:0000313" key="3">
    <source>
        <dbReference type="EMBL" id="AEW75233.1"/>
    </source>
</evidence>
<dbReference type="PANTHER" id="PTHR36571">
    <property type="entry name" value="PROTEIN YGIW"/>
    <property type="match status" value="1"/>
</dbReference>
<feature type="signal peptide" evidence="2">
    <location>
        <begin position="1"/>
        <end position="39"/>
    </location>
</feature>
<proteinExistence type="predicted"/>
<evidence type="ECO:0000313" key="4">
    <source>
        <dbReference type="Proteomes" id="UP000007838"/>
    </source>
</evidence>